<dbReference type="InParanoid" id="L9KUM5"/>
<dbReference type="Gene3D" id="1.20.140.150">
    <property type="match status" value="1"/>
</dbReference>
<feature type="transmembrane region" description="Helical" evidence="1">
    <location>
        <begin position="60"/>
        <end position="81"/>
    </location>
</feature>
<feature type="transmembrane region" description="Helical" evidence="1">
    <location>
        <begin position="179"/>
        <end position="202"/>
    </location>
</feature>
<keyword evidence="1" id="KW-0472">Membrane</keyword>
<proteinExistence type="predicted"/>
<accession>L9KUM5</accession>
<name>L9KUM5_TUPCH</name>
<reference evidence="3" key="1">
    <citation type="submission" date="2012-07" db="EMBL/GenBank/DDBJ databases">
        <title>Genome of the Chinese tree shrew, a rising model animal genetically related to primates.</title>
        <authorList>
            <person name="Zhang G."/>
            <person name="Fan Y."/>
            <person name="Yao Y."/>
            <person name="Huang Z."/>
        </authorList>
    </citation>
    <scope>NUCLEOTIDE SEQUENCE [LARGE SCALE GENOMIC DNA]</scope>
</reference>
<dbReference type="AlphaFoldDB" id="L9KUM5"/>
<feature type="transmembrane region" description="Helical" evidence="1">
    <location>
        <begin position="231"/>
        <end position="252"/>
    </location>
</feature>
<feature type="transmembrane region" description="Helical" evidence="1">
    <location>
        <begin position="149"/>
        <end position="167"/>
    </location>
</feature>
<dbReference type="eggNOG" id="ENOG502RU02">
    <property type="taxonomic scope" value="Eukaryota"/>
</dbReference>
<organism evidence="2 3">
    <name type="scientific">Tupaia chinensis</name>
    <name type="common">Chinese tree shrew</name>
    <name type="synonym">Tupaia belangeri chinensis</name>
    <dbReference type="NCBI Taxonomy" id="246437"/>
    <lineage>
        <taxon>Eukaryota</taxon>
        <taxon>Metazoa</taxon>
        <taxon>Chordata</taxon>
        <taxon>Craniata</taxon>
        <taxon>Vertebrata</taxon>
        <taxon>Euteleostomi</taxon>
        <taxon>Mammalia</taxon>
        <taxon>Eutheria</taxon>
        <taxon>Euarchontoglires</taxon>
        <taxon>Scandentia</taxon>
        <taxon>Tupaiidae</taxon>
        <taxon>Tupaia</taxon>
    </lineage>
</organism>
<dbReference type="EMBL" id="KB320644">
    <property type="protein sequence ID" value="ELW66625.1"/>
    <property type="molecule type" value="Genomic_DNA"/>
</dbReference>
<evidence type="ECO:0000313" key="2">
    <source>
        <dbReference type="EMBL" id="ELW66625.1"/>
    </source>
</evidence>
<protein>
    <submittedName>
        <fullName evidence="2">Uncharacterized protein</fullName>
    </submittedName>
</protein>
<reference evidence="3" key="2">
    <citation type="journal article" date="2013" name="Nat. Commun.">
        <title>Genome of the Chinese tree shrew.</title>
        <authorList>
            <person name="Fan Y."/>
            <person name="Huang Z.Y."/>
            <person name="Cao C.C."/>
            <person name="Chen C.S."/>
            <person name="Chen Y.X."/>
            <person name="Fan D.D."/>
            <person name="He J."/>
            <person name="Hou H.L."/>
            <person name="Hu L."/>
            <person name="Hu X.T."/>
            <person name="Jiang X.T."/>
            <person name="Lai R."/>
            <person name="Lang Y.S."/>
            <person name="Liang B."/>
            <person name="Liao S.G."/>
            <person name="Mu D."/>
            <person name="Ma Y.Y."/>
            <person name="Niu Y.Y."/>
            <person name="Sun X.Q."/>
            <person name="Xia J.Q."/>
            <person name="Xiao J."/>
            <person name="Xiong Z.Q."/>
            <person name="Xu L."/>
            <person name="Yang L."/>
            <person name="Zhang Y."/>
            <person name="Zhao W."/>
            <person name="Zhao X.D."/>
            <person name="Zheng Y.T."/>
            <person name="Zhou J.M."/>
            <person name="Zhu Y.B."/>
            <person name="Zhang G.J."/>
            <person name="Wang J."/>
            <person name="Yao Y.G."/>
        </authorList>
    </citation>
    <scope>NUCLEOTIDE SEQUENCE [LARGE SCALE GENOMIC DNA]</scope>
</reference>
<keyword evidence="1" id="KW-1133">Transmembrane helix</keyword>
<keyword evidence="3" id="KW-1185">Reference proteome</keyword>
<evidence type="ECO:0000256" key="1">
    <source>
        <dbReference type="SAM" id="Phobius"/>
    </source>
</evidence>
<feature type="transmembrane region" description="Helical" evidence="1">
    <location>
        <begin position="20"/>
        <end position="39"/>
    </location>
</feature>
<sequence>MQSTSLYLTTRVSLQVVRVSLQVFYYWLDILCFLVNIFNCSGDYLPLSSLLNGSSEVTHFFFKLVGVFFSFLTWTFGIGLANSRSWRVWEFHSETVPVMFLGLWEAFYFQKFNISGSAVELPVQSSINESWVIPDEIRYGQDLMLLANLLKSVVLVCSSLAILVTWVRAPYPHFLRTCYNLSAFFLCLGSGCTVGTVSWNVIVDFHGETTLEFPLSFPIDKDVLKKKHLSYVLPLGILTGSMSLMSAGIFLYQTDYLVKLNQVKPMMEAKLVSLAVTASPSSLTGLPNE</sequence>
<keyword evidence="1" id="KW-0812">Transmembrane</keyword>
<dbReference type="Proteomes" id="UP000011518">
    <property type="component" value="Unassembled WGS sequence"/>
</dbReference>
<gene>
    <name evidence="2" type="ORF">TREES_T100014751</name>
</gene>
<evidence type="ECO:0000313" key="3">
    <source>
        <dbReference type="Proteomes" id="UP000011518"/>
    </source>
</evidence>